<evidence type="ECO:0000256" key="1">
    <source>
        <dbReference type="SAM" id="MobiDB-lite"/>
    </source>
</evidence>
<sequence>MKDCREVTGQERERLAAAGFVLTGGAAGGAEGSGAAGPQQQQQPLKQQPEHQPHQRRHEGPGSWQQPLAADAVVFVCDLDAVTALGEHMRRSGTCPAALRDLTGRDFAVFARLPPPRPQPPPQSPPSPKGAGKSSNSTDGGKRKGGGQDGRRRKGRGKKSAAVEAAVVEPLPVAPGDRFTPLVVCRQAPADGALAPKLQQAVEAFERGAAGGVFNTQRRNANKTAAVVAEQPVQASGRGGGRRGADLTGRDFAVFARLPPPRPQPPPQSPPSPKGAGKSSNSTDGGKRKGGGKDGRRRKGRGKKSAAVEAAVVEPLPVAPGDRFTPLVVCRQAPADGALAPKLQQAVEAFERGAAGGVFNTQRRSANKTAAVVAEQPVQASGRGGGRRGAGQRQQRQVRVAPPPLGTTGMVWAKTTPIAAPGLYAHLLEPTKGPARVARMREVMAAASALLEAQHPRHMTLLREHGRGREHHGAGTGPFCSMSYTLNYYNRVHFDQDDPALPFITWLLVGAGELCGGAFRLGNLHLRFTPLHGTTLLLNTRLVAHGTEPCATLSGDLRRLGSAAWVRHCVVAAVERWRVGARKEFTRNRPKAFSDPEAYALWRVRKAAELDQAHKAAVARHEAEPRSRGSPSEATLMRRSIMACGDKAAEALFDWEVVREAEGCWDVVQLPGPEGLGEEGMEAEAEAEAAGKLLGGSAAALQAEKRQKRCKSVAPVARRKSKRKQAEAEAAEVAVGAGAAQRARGAAVRQPQQQQLVALTPAEAVKQRKRKQVEAVAEVAVQPVGERRGVSSAKRARG</sequence>
<feature type="region of interest" description="Disordered" evidence="1">
    <location>
        <begin position="225"/>
        <end position="308"/>
    </location>
</feature>
<feature type="compositionally biased region" description="Gly residues" evidence="1">
    <location>
        <begin position="25"/>
        <end position="35"/>
    </location>
</feature>
<feature type="compositionally biased region" description="Low complexity" evidence="1">
    <location>
        <begin position="391"/>
        <end position="400"/>
    </location>
</feature>
<gene>
    <name evidence="2" type="ORF">CHLRE_06g255700v5</name>
</gene>
<dbReference type="PaxDb" id="3055-EDO95967"/>
<dbReference type="KEGG" id="cre:CHLRE_06g255700v5"/>
<name>A0A2K3DMB7_CHLRE</name>
<accession>A0A2K3DMB7</accession>
<feature type="region of interest" description="Disordered" evidence="1">
    <location>
        <begin position="24"/>
        <end position="64"/>
    </location>
</feature>
<evidence type="ECO:0000313" key="3">
    <source>
        <dbReference type="Proteomes" id="UP000006906"/>
    </source>
</evidence>
<feature type="region of interest" description="Disordered" evidence="1">
    <location>
        <begin position="111"/>
        <end position="163"/>
    </location>
</feature>
<feature type="compositionally biased region" description="Basic and acidic residues" evidence="1">
    <location>
        <begin position="285"/>
        <end position="294"/>
    </location>
</feature>
<dbReference type="AlphaFoldDB" id="A0A2K3DMB7"/>
<feature type="compositionally biased region" description="Pro residues" evidence="1">
    <location>
        <begin position="113"/>
        <end position="128"/>
    </location>
</feature>
<feature type="compositionally biased region" description="Basic residues" evidence="1">
    <location>
        <begin position="295"/>
        <end position="304"/>
    </location>
</feature>
<dbReference type="GeneID" id="66053573"/>
<reference evidence="2 3" key="1">
    <citation type="journal article" date="2007" name="Science">
        <title>The Chlamydomonas genome reveals the evolution of key animal and plant functions.</title>
        <authorList>
            <person name="Merchant S.S."/>
            <person name="Prochnik S.E."/>
            <person name="Vallon O."/>
            <person name="Harris E.H."/>
            <person name="Karpowicz S.J."/>
            <person name="Witman G.B."/>
            <person name="Terry A."/>
            <person name="Salamov A."/>
            <person name="Fritz-Laylin L.K."/>
            <person name="Marechal-Drouard L."/>
            <person name="Marshall W.F."/>
            <person name="Qu L.H."/>
            <person name="Nelson D.R."/>
            <person name="Sanderfoot A.A."/>
            <person name="Spalding M.H."/>
            <person name="Kapitonov V.V."/>
            <person name="Ren Q."/>
            <person name="Ferris P."/>
            <person name="Lindquist E."/>
            <person name="Shapiro H."/>
            <person name="Lucas S.M."/>
            <person name="Grimwood J."/>
            <person name="Schmutz J."/>
            <person name="Cardol P."/>
            <person name="Cerutti H."/>
            <person name="Chanfreau G."/>
            <person name="Chen C.L."/>
            <person name="Cognat V."/>
            <person name="Croft M.T."/>
            <person name="Dent R."/>
            <person name="Dutcher S."/>
            <person name="Fernandez E."/>
            <person name="Fukuzawa H."/>
            <person name="Gonzalez-Ballester D."/>
            <person name="Gonzalez-Halphen D."/>
            <person name="Hallmann A."/>
            <person name="Hanikenne M."/>
            <person name="Hippler M."/>
            <person name="Inwood W."/>
            <person name="Jabbari K."/>
            <person name="Kalanon M."/>
            <person name="Kuras R."/>
            <person name="Lefebvre P.A."/>
            <person name="Lemaire S.D."/>
            <person name="Lobanov A.V."/>
            <person name="Lohr M."/>
            <person name="Manuell A."/>
            <person name="Meier I."/>
            <person name="Mets L."/>
            <person name="Mittag M."/>
            <person name="Mittelmeier T."/>
            <person name="Moroney J.V."/>
            <person name="Moseley J."/>
            <person name="Napoli C."/>
            <person name="Nedelcu A.M."/>
            <person name="Niyogi K."/>
            <person name="Novoselov S.V."/>
            <person name="Paulsen I.T."/>
            <person name="Pazour G."/>
            <person name="Purton S."/>
            <person name="Ral J.P."/>
            <person name="Riano-Pachon D.M."/>
            <person name="Riekhof W."/>
            <person name="Rymarquis L."/>
            <person name="Schroda M."/>
            <person name="Stern D."/>
            <person name="Umen J."/>
            <person name="Willows R."/>
            <person name="Wilson N."/>
            <person name="Zimmer S.L."/>
            <person name="Allmer J."/>
            <person name="Balk J."/>
            <person name="Bisova K."/>
            <person name="Chen C.J."/>
            <person name="Elias M."/>
            <person name="Gendler K."/>
            <person name="Hauser C."/>
            <person name="Lamb M.R."/>
            <person name="Ledford H."/>
            <person name="Long J.C."/>
            <person name="Minagawa J."/>
            <person name="Page M.D."/>
            <person name="Pan J."/>
            <person name="Pootakham W."/>
            <person name="Roje S."/>
            <person name="Rose A."/>
            <person name="Stahlberg E."/>
            <person name="Terauchi A.M."/>
            <person name="Yang P."/>
            <person name="Ball S."/>
            <person name="Bowler C."/>
            <person name="Dieckmann C.L."/>
            <person name="Gladyshev V.N."/>
            <person name="Green P."/>
            <person name="Jorgensen R."/>
            <person name="Mayfield S."/>
            <person name="Mueller-Roeber B."/>
            <person name="Rajamani S."/>
            <person name="Sayre R.T."/>
            <person name="Brokstein P."/>
            <person name="Dubchak I."/>
            <person name="Goodstein D."/>
            <person name="Hornick L."/>
            <person name="Huang Y.W."/>
            <person name="Jhaveri J."/>
            <person name="Luo Y."/>
            <person name="Martinez D."/>
            <person name="Ngau W.C."/>
            <person name="Otillar B."/>
            <person name="Poliakov A."/>
            <person name="Porter A."/>
            <person name="Szajkowski L."/>
            <person name="Werner G."/>
            <person name="Zhou K."/>
            <person name="Grigoriev I.V."/>
            <person name="Rokhsar D.S."/>
            <person name="Grossman A.R."/>
        </authorList>
    </citation>
    <scope>NUCLEOTIDE SEQUENCE [LARGE SCALE GENOMIC DNA]</scope>
    <source>
        <strain evidence="3">CC-503</strain>
    </source>
</reference>
<dbReference type="ExpressionAtlas" id="A0A2K3DMB7">
    <property type="expression patterns" value="baseline and differential"/>
</dbReference>
<dbReference type="EMBL" id="CM008967">
    <property type="protein sequence ID" value="PNW81675.1"/>
    <property type="molecule type" value="Genomic_DNA"/>
</dbReference>
<feature type="region of interest" description="Disordered" evidence="1">
    <location>
        <begin position="374"/>
        <end position="407"/>
    </location>
</feature>
<keyword evidence="3" id="KW-1185">Reference proteome</keyword>
<feature type="compositionally biased region" description="Pro residues" evidence="1">
    <location>
        <begin position="258"/>
        <end position="273"/>
    </location>
</feature>
<organism evidence="2 3">
    <name type="scientific">Chlamydomonas reinhardtii</name>
    <name type="common">Chlamydomonas smithii</name>
    <dbReference type="NCBI Taxonomy" id="3055"/>
    <lineage>
        <taxon>Eukaryota</taxon>
        <taxon>Viridiplantae</taxon>
        <taxon>Chlorophyta</taxon>
        <taxon>core chlorophytes</taxon>
        <taxon>Chlorophyceae</taxon>
        <taxon>CS clade</taxon>
        <taxon>Chlamydomonadales</taxon>
        <taxon>Chlamydomonadaceae</taxon>
        <taxon>Chlamydomonas</taxon>
    </lineage>
</organism>
<protein>
    <submittedName>
        <fullName evidence="2">Uncharacterized protein</fullName>
    </submittedName>
</protein>
<dbReference type="Proteomes" id="UP000006906">
    <property type="component" value="Chromosome 6"/>
</dbReference>
<evidence type="ECO:0000313" key="2">
    <source>
        <dbReference type="EMBL" id="PNW81675.1"/>
    </source>
</evidence>
<dbReference type="InParanoid" id="A0A2K3DMB7"/>
<dbReference type="OrthoDB" id="548849at2759"/>
<proteinExistence type="predicted"/>
<dbReference type="RefSeq" id="XP_042923401.1">
    <property type="nucleotide sequence ID" value="XM_043062695.1"/>
</dbReference>
<dbReference type="Gramene" id="PNW81675">
    <property type="protein sequence ID" value="PNW81675"/>
    <property type="gene ID" value="CHLRE_06g255700v5"/>
</dbReference>
<feature type="compositionally biased region" description="Low complexity" evidence="1">
    <location>
        <begin position="36"/>
        <end position="47"/>
    </location>
</feature>